<name>A0A6M1S202_9BACT</name>
<dbReference type="Proteomes" id="UP000477311">
    <property type="component" value="Unassembled WGS sequence"/>
</dbReference>
<evidence type="ECO:0000313" key="14">
    <source>
        <dbReference type="Proteomes" id="UP000477311"/>
    </source>
</evidence>
<keyword evidence="14" id="KW-1185">Reference proteome</keyword>
<dbReference type="Gene3D" id="3.30.700.10">
    <property type="entry name" value="Glycoprotein, Type 4 Pilin"/>
    <property type="match status" value="1"/>
</dbReference>
<evidence type="ECO:0000256" key="7">
    <source>
        <dbReference type="ARBA" id="ARBA00022989"/>
    </source>
</evidence>
<keyword evidence="7 11" id="KW-1133">Transmembrane helix</keyword>
<dbReference type="InterPro" id="IPR022346">
    <property type="entry name" value="T2SS_GspH"/>
</dbReference>
<reference evidence="13 14" key="1">
    <citation type="submission" date="2020-02" db="EMBL/GenBank/DDBJ databases">
        <title>Draft genome sequence of Limisphaera ngatamarikiensis NGM72.4T, a thermophilic Verrucomicrobia grouped in subdivision 3.</title>
        <authorList>
            <person name="Carere C.R."/>
            <person name="Steen J."/>
            <person name="Hugenholtz P."/>
            <person name="Stott M.B."/>
        </authorList>
    </citation>
    <scope>NUCLEOTIDE SEQUENCE [LARGE SCALE GENOMIC DNA]</scope>
    <source>
        <strain evidence="13 14">NGM72.4</strain>
    </source>
</reference>
<keyword evidence="4" id="KW-0488">Methylation</keyword>
<evidence type="ECO:0000256" key="3">
    <source>
        <dbReference type="ARBA" id="ARBA00022475"/>
    </source>
</evidence>
<comment type="caution">
    <text evidence="13">The sequence shown here is derived from an EMBL/GenBank/DDBJ whole genome shotgun (WGS) entry which is preliminary data.</text>
</comment>
<dbReference type="GO" id="GO:0005886">
    <property type="term" value="C:plasma membrane"/>
    <property type="evidence" value="ECO:0007669"/>
    <property type="project" value="UniProtKB-SubCell"/>
</dbReference>
<dbReference type="RefSeq" id="WP_165107409.1">
    <property type="nucleotide sequence ID" value="NZ_JAAKYA010000053.1"/>
</dbReference>
<keyword evidence="8 11" id="KW-0472">Membrane</keyword>
<dbReference type="EMBL" id="JAAKYA010000053">
    <property type="protein sequence ID" value="NGO39410.1"/>
    <property type="molecule type" value="Genomic_DNA"/>
</dbReference>
<evidence type="ECO:0000259" key="12">
    <source>
        <dbReference type="Pfam" id="PF12019"/>
    </source>
</evidence>
<evidence type="ECO:0000256" key="10">
    <source>
        <dbReference type="ARBA" id="ARBA00030775"/>
    </source>
</evidence>
<gene>
    <name evidence="13" type="ORF">G4L39_08360</name>
</gene>
<evidence type="ECO:0000256" key="11">
    <source>
        <dbReference type="SAM" id="Phobius"/>
    </source>
</evidence>
<evidence type="ECO:0000256" key="9">
    <source>
        <dbReference type="ARBA" id="ARBA00025772"/>
    </source>
</evidence>
<dbReference type="InterPro" id="IPR012902">
    <property type="entry name" value="N_methyl_site"/>
</dbReference>
<feature type="transmembrane region" description="Helical" evidence="11">
    <location>
        <begin position="25"/>
        <end position="50"/>
    </location>
</feature>
<dbReference type="Pfam" id="PF12019">
    <property type="entry name" value="GspH"/>
    <property type="match status" value="1"/>
</dbReference>
<evidence type="ECO:0000256" key="4">
    <source>
        <dbReference type="ARBA" id="ARBA00022481"/>
    </source>
</evidence>
<dbReference type="GO" id="GO:0015628">
    <property type="term" value="P:protein secretion by the type II secretion system"/>
    <property type="evidence" value="ECO:0007669"/>
    <property type="project" value="InterPro"/>
</dbReference>
<protein>
    <recommendedName>
        <fullName evidence="2">Type II secretion system protein H</fullName>
    </recommendedName>
    <alternativeName>
        <fullName evidence="10">General secretion pathway protein H</fullName>
    </alternativeName>
</protein>
<sequence>MRPRPLTCRIPSPRPRKPGHATGPVAAGGFTLIELILVMAVLATVLAVAVPSLSRFFQGRKVEEEALRFLALTRYAQSRAVAEGTPMVLWLDTESRRYGLRAEWTWEETDPRAVEYELDPSVRVEVESTARPQGPSDSRAAAWVQVFRGLEGQTQPNRYVLRFTPDGLPGPTSPERIRFIQETETSETVAVIRRDRNRLAYELETYEVPGTQR</sequence>
<evidence type="ECO:0000313" key="13">
    <source>
        <dbReference type="EMBL" id="NGO39410.1"/>
    </source>
</evidence>
<feature type="domain" description="General secretion pathway GspH" evidence="12">
    <location>
        <begin position="66"/>
        <end position="188"/>
    </location>
</feature>
<keyword evidence="6 11" id="KW-0812">Transmembrane</keyword>
<comment type="subcellular location">
    <subcellularLocation>
        <location evidence="1">Cell inner membrane</location>
        <topology evidence="1">Single-pass membrane protein</topology>
    </subcellularLocation>
</comment>
<evidence type="ECO:0000256" key="1">
    <source>
        <dbReference type="ARBA" id="ARBA00004377"/>
    </source>
</evidence>
<organism evidence="13 14">
    <name type="scientific">Limisphaera ngatamarikiensis</name>
    <dbReference type="NCBI Taxonomy" id="1324935"/>
    <lineage>
        <taxon>Bacteria</taxon>
        <taxon>Pseudomonadati</taxon>
        <taxon>Verrucomicrobiota</taxon>
        <taxon>Verrucomicrobiia</taxon>
        <taxon>Limisphaerales</taxon>
        <taxon>Limisphaeraceae</taxon>
        <taxon>Limisphaera</taxon>
    </lineage>
</organism>
<dbReference type="PROSITE" id="PS00409">
    <property type="entry name" value="PROKAR_NTER_METHYL"/>
    <property type="match status" value="1"/>
</dbReference>
<dbReference type="AlphaFoldDB" id="A0A6M1S202"/>
<dbReference type="SUPFAM" id="SSF54523">
    <property type="entry name" value="Pili subunits"/>
    <property type="match status" value="1"/>
</dbReference>
<evidence type="ECO:0000256" key="5">
    <source>
        <dbReference type="ARBA" id="ARBA00022519"/>
    </source>
</evidence>
<evidence type="ECO:0000256" key="6">
    <source>
        <dbReference type="ARBA" id="ARBA00022692"/>
    </source>
</evidence>
<dbReference type="GO" id="GO:0015627">
    <property type="term" value="C:type II protein secretion system complex"/>
    <property type="evidence" value="ECO:0007669"/>
    <property type="project" value="InterPro"/>
</dbReference>
<evidence type="ECO:0000256" key="8">
    <source>
        <dbReference type="ARBA" id="ARBA00023136"/>
    </source>
</evidence>
<dbReference type="InterPro" id="IPR045584">
    <property type="entry name" value="Pilin-like"/>
</dbReference>
<keyword evidence="3" id="KW-1003">Cell membrane</keyword>
<accession>A0A6M1S202</accession>
<keyword evidence="5" id="KW-0997">Cell inner membrane</keyword>
<comment type="similarity">
    <text evidence="9">Belongs to the GSP H family.</text>
</comment>
<dbReference type="NCBIfam" id="TIGR02532">
    <property type="entry name" value="IV_pilin_GFxxxE"/>
    <property type="match status" value="1"/>
</dbReference>
<evidence type="ECO:0000256" key="2">
    <source>
        <dbReference type="ARBA" id="ARBA00021549"/>
    </source>
</evidence>
<proteinExistence type="inferred from homology"/>